<accession>A0A1T4RIJ7</accession>
<dbReference type="AlphaFoldDB" id="A0A1T4RIJ7"/>
<keyword evidence="2" id="KW-0949">S-adenosyl-L-methionine</keyword>
<dbReference type="InterPro" id="IPR023821">
    <property type="entry name" value="rSAM_TatD-assoc"/>
</dbReference>
<evidence type="ECO:0000256" key="4">
    <source>
        <dbReference type="ARBA" id="ARBA00023004"/>
    </source>
</evidence>
<keyword evidence="1" id="KW-0004">4Fe-4S</keyword>
<evidence type="ECO:0000259" key="6">
    <source>
        <dbReference type="PROSITE" id="PS51918"/>
    </source>
</evidence>
<dbReference type="RefSeq" id="WP_242946650.1">
    <property type="nucleotide sequence ID" value="NZ_FUXM01000031.1"/>
</dbReference>
<keyword evidence="3" id="KW-0479">Metal-binding</keyword>
<keyword evidence="4" id="KW-0408">Iron</keyword>
<dbReference type="CDD" id="cd01335">
    <property type="entry name" value="Radical_SAM"/>
    <property type="match status" value="1"/>
</dbReference>
<name>A0A1T4RIJ7_9FIRM</name>
<keyword evidence="5" id="KW-0411">Iron-sulfur</keyword>
<dbReference type="NCBIfam" id="TIGR04038">
    <property type="entry name" value="tatD_link_rSAM"/>
    <property type="match status" value="1"/>
</dbReference>
<dbReference type="PANTHER" id="PTHR42836">
    <property type="entry name" value="7-CARBOXY-7-DEAZAGUANINE SYNTHASE"/>
    <property type="match status" value="1"/>
</dbReference>
<dbReference type="Pfam" id="PF04055">
    <property type="entry name" value="Radical_SAM"/>
    <property type="match status" value="1"/>
</dbReference>
<dbReference type="PROSITE" id="PS51918">
    <property type="entry name" value="RADICAL_SAM"/>
    <property type="match status" value="1"/>
</dbReference>
<dbReference type="InterPro" id="IPR007197">
    <property type="entry name" value="rSAM"/>
</dbReference>
<protein>
    <submittedName>
        <fullName evidence="7">Radical SAM protein, TatD family-associated</fullName>
    </submittedName>
</protein>
<feature type="domain" description="Radical SAM core" evidence="6">
    <location>
        <begin position="5"/>
        <end position="199"/>
    </location>
</feature>
<dbReference type="SUPFAM" id="SSF102114">
    <property type="entry name" value="Radical SAM enzymes"/>
    <property type="match status" value="1"/>
</dbReference>
<dbReference type="PANTHER" id="PTHR42836:SF1">
    <property type="entry name" value="7-CARBOXY-7-DEAZAGUANINE SYNTHASE"/>
    <property type="match status" value="1"/>
</dbReference>
<dbReference type="EMBL" id="FUXM01000031">
    <property type="protein sequence ID" value="SKA15810.1"/>
    <property type="molecule type" value="Genomic_DNA"/>
</dbReference>
<dbReference type="Proteomes" id="UP000189933">
    <property type="component" value="Unassembled WGS sequence"/>
</dbReference>
<evidence type="ECO:0000256" key="5">
    <source>
        <dbReference type="ARBA" id="ARBA00023014"/>
    </source>
</evidence>
<dbReference type="Gene3D" id="3.20.20.70">
    <property type="entry name" value="Aldolase class I"/>
    <property type="match status" value="1"/>
</dbReference>
<dbReference type="InterPro" id="IPR058240">
    <property type="entry name" value="rSAM_sf"/>
</dbReference>
<dbReference type="SFLD" id="SFLDS00029">
    <property type="entry name" value="Radical_SAM"/>
    <property type="match status" value="1"/>
</dbReference>
<sequence>MITNYQLGNSLYLNITNACTNRCDFCIRNTTQGPGEKSLWLEREPLAREIIADLPADLKQFDEVVFCGYGEPLVRLEVVKEVAAYLRQQQVKSIRINTNGQANLIHRRNIVPDLVGLVDVVSISLNAENAEKYQAKCHSVYGKEAYSALLEFAAECRKHLPRVILTVVDDGTVDIGACHKIAETLGVELRIRHYYPEFA</sequence>
<evidence type="ECO:0000313" key="8">
    <source>
        <dbReference type="Proteomes" id="UP000189933"/>
    </source>
</evidence>
<reference evidence="8" key="1">
    <citation type="submission" date="2017-02" db="EMBL/GenBank/DDBJ databases">
        <authorList>
            <person name="Varghese N."/>
            <person name="Submissions S."/>
        </authorList>
    </citation>
    <scope>NUCLEOTIDE SEQUENCE [LARGE SCALE GENOMIC DNA]</scope>
    <source>
        <strain evidence="8">DSM 16521</strain>
    </source>
</reference>
<evidence type="ECO:0000256" key="1">
    <source>
        <dbReference type="ARBA" id="ARBA00022485"/>
    </source>
</evidence>
<dbReference type="InterPro" id="IPR013785">
    <property type="entry name" value="Aldolase_TIM"/>
</dbReference>
<dbReference type="GO" id="GO:0046872">
    <property type="term" value="F:metal ion binding"/>
    <property type="evidence" value="ECO:0007669"/>
    <property type="project" value="UniProtKB-KW"/>
</dbReference>
<proteinExistence type="predicted"/>
<organism evidence="7 8">
    <name type="scientific">Carboxydocella sporoproducens DSM 16521</name>
    <dbReference type="NCBI Taxonomy" id="1121270"/>
    <lineage>
        <taxon>Bacteria</taxon>
        <taxon>Bacillati</taxon>
        <taxon>Bacillota</taxon>
        <taxon>Clostridia</taxon>
        <taxon>Eubacteriales</taxon>
        <taxon>Clostridiales Family XVI. Incertae Sedis</taxon>
        <taxon>Carboxydocella</taxon>
    </lineage>
</organism>
<keyword evidence="8" id="KW-1185">Reference proteome</keyword>
<evidence type="ECO:0000256" key="3">
    <source>
        <dbReference type="ARBA" id="ARBA00022723"/>
    </source>
</evidence>
<gene>
    <name evidence="7" type="ORF">SAMN02745885_02138</name>
</gene>
<evidence type="ECO:0000256" key="2">
    <source>
        <dbReference type="ARBA" id="ARBA00022691"/>
    </source>
</evidence>
<evidence type="ECO:0000313" key="7">
    <source>
        <dbReference type="EMBL" id="SKA15810.1"/>
    </source>
</evidence>
<dbReference type="GO" id="GO:0003824">
    <property type="term" value="F:catalytic activity"/>
    <property type="evidence" value="ECO:0007669"/>
    <property type="project" value="InterPro"/>
</dbReference>
<dbReference type="GO" id="GO:0051539">
    <property type="term" value="F:4 iron, 4 sulfur cluster binding"/>
    <property type="evidence" value="ECO:0007669"/>
    <property type="project" value="UniProtKB-KW"/>
</dbReference>
<dbReference type="SFLD" id="SFLDG01111">
    <property type="entry name" value="Uncharacterised_Radical_SAM_Su"/>
    <property type="match status" value="1"/>
</dbReference>